<dbReference type="InterPro" id="IPR037701">
    <property type="entry name" value="Pom152"/>
</dbReference>
<protein>
    <recommendedName>
        <fullName evidence="2">Nucleoporin POM152 first Ig-like domain-containing protein</fullName>
    </recommendedName>
</protein>
<evidence type="ECO:0000313" key="4">
    <source>
        <dbReference type="Proteomes" id="UP000054166"/>
    </source>
</evidence>
<feature type="compositionally biased region" description="Acidic residues" evidence="1">
    <location>
        <begin position="158"/>
        <end position="170"/>
    </location>
</feature>
<dbReference type="Pfam" id="PF24519">
    <property type="entry name" value="Ig-like_Pom152_1"/>
    <property type="match status" value="1"/>
</dbReference>
<proteinExistence type="predicted"/>
<evidence type="ECO:0000259" key="2">
    <source>
        <dbReference type="Pfam" id="PF24519"/>
    </source>
</evidence>
<organism evidence="3 4">
    <name type="scientific">Piloderma croceum (strain F 1598)</name>
    <dbReference type="NCBI Taxonomy" id="765440"/>
    <lineage>
        <taxon>Eukaryota</taxon>
        <taxon>Fungi</taxon>
        <taxon>Dikarya</taxon>
        <taxon>Basidiomycota</taxon>
        <taxon>Agaricomycotina</taxon>
        <taxon>Agaricomycetes</taxon>
        <taxon>Agaricomycetidae</taxon>
        <taxon>Atheliales</taxon>
        <taxon>Atheliaceae</taxon>
        <taxon>Piloderma</taxon>
    </lineage>
</organism>
<gene>
    <name evidence="3" type="ORF">PILCRDRAFT_9965</name>
</gene>
<dbReference type="OrthoDB" id="5529162at2759"/>
<evidence type="ECO:0000313" key="3">
    <source>
        <dbReference type="EMBL" id="KIM79771.1"/>
    </source>
</evidence>
<dbReference type="HOGENOM" id="CLU_584715_0_0_1"/>
<feature type="compositionally biased region" description="Low complexity" evidence="1">
    <location>
        <begin position="171"/>
        <end position="185"/>
    </location>
</feature>
<keyword evidence="4" id="KW-1185">Reference proteome</keyword>
<dbReference type="AlphaFoldDB" id="A0A0C3FJV2"/>
<feature type="domain" description="Nucleoporin POM152 first Ig-like" evidence="2">
    <location>
        <begin position="69"/>
        <end position="232"/>
    </location>
</feature>
<dbReference type="GO" id="GO:0017056">
    <property type="term" value="F:structural constituent of nuclear pore"/>
    <property type="evidence" value="ECO:0007669"/>
    <property type="project" value="InterPro"/>
</dbReference>
<dbReference type="Proteomes" id="UP000054166">
    <property type="component" value="Unassembled WGS sequence"/>
</dbReference>
<feature type="compositionally biased region" description="Polar residues" evidence="1">
    <location>
        <begin position="148"/>
        <end position="157"/>
    </location>
</feature>
<accession>A0A0C3FJV2</accession>
<feature type="non-terminal residue" evidence="3">
    <location>
        <position position="468"/>
    </location>
</feature>
<dbReference type="InParanoid" id="A0A0C3FJV2"/>
<evidence type="ECO:0000256" key="1">
    <source>
        <dbReference type="SAM" id="MobiDB-lite"/>
    </source>
</evidence>
<sequence length="468" mass="50718">MTTVTLKRILAAHHDLPSTPTQYTLSSLLHPLTLLLPTPFLPFLPPSLDPSSDIHLLGQHTIHMSPISTAHLNPYAHTFCLSPETNGGVVLVPILLNNTEVGNVRYTLTPLGDGDGGKVEYVELGARELKAIEVARVESLSIARPGSVGSTNNLPQNNDDDEYDEYDDDPSSPSSPSDTKPTTDSADQHHLQKTQSITHIRLKKTGTIRLERVLDVSSNTAARLAHPLEVTVVPCPKAEFLADRVESVRCAGAGAGTDSKEGTGTDLKFMIDIKGVPPLSLRWFKEVNGRREHFLVEGIESGHRHPQPADDTQAAPELPLVVNTRKKSKVPRELKVPLEVSLDAVGRHTYVLEEIIDGFGNAVYLDHHHPPSSSSSSHKLPFLFHDPNTTTNHPNTKTTRTLSVLRRPSISFKHCGPGSPTPLLIGSEAPLTIAVNEAAGDEMDAPWDVEVVYRPFGGGDGEGEGEGK</sequence>
<reference evidence="3 4" key="1">
    <citation type="submission" date="2014-04" db="EMBL/GenBank/DDBJ databases">
        <authorList>
            <consortium name="DOE Joint Genome Institute"/>
            <person name="Kuo A."/>
            <person name="Tarkka M."/>
            <person name="Buscot F."/>
            <person name="Kohler A."/>
            <person name="Nagy L.G."/>
            <person name="Floudas D."/>
            <person name="Copeland A."/>
            <person name="Barry K.W."/>
            <person name="Cichocki N."/>
            <person name="Veneault-Fourrey C."/>
            <person name="LaButti K."/>
            <person name="Lindquist E.A."/>
            <person name="Lipzen A."/>
            <person name="Lundell T."/>
            <person name="Morin E."/>
            <person name="Murat C."/>
            <person name="Sun H."/>
            <person name="Tunlid A."/>
            <person name="Henrissat B."/>
            <person name="Grigoriev I.V."/>
            <person name="Hibbett D.S."/>
            <person name="Martin F."/>
            <person name="Nordberg H.P."/>
            <person name="Cantor M.N."/>
            <person name="Hua S.X."/>
        </authorList>
    </citation>
    <scope>NUCLEOTIDE SEQUENCE [LARGE SCALE GENOMIC DNA]</scope>
    <source>
        <strain evidence="3 4">F 1598</strain>
    </source>
</reference>
<dbReference type="STRING" id="765440.A0A0C3FJV2"/>
<dbReference type="GO" id="GO:0070762">
    <property type="term" value="C:nuclear pore transmembrane ring"/>
    <property type="evidence" value="ECO:0007669"/>
    <property type="project" value="TreeGrafter"/>
</dbReference>
<dbReference type="GO" id="GO:0006606">
    <property type="term" value="P:protein import into nucleus"/>
    <property type="evidence" value="ECO:0007669"/>
    <property type="project" value="TreeGrafter"/>
</dbReference>
<dbReference type="GO" id="GO:0006999">
    <property type="term" value="P:nuclear pore organization"/>
    <property type="evidence" value="ECO:0007669"/>
    <property type="project" value="TreeGrafter"/>
</dbReference>
<reference evidence="4" key="2">
    <citation type="submission" date="2015-01" db="EMBL/GenBank/DDBJ databases">
        <title>Evolutionary Origins and Diversification of the Mycorrhizal Mutualists.</title>
        <authorList>
            <consortium name="DOE Joint Genome Institute"/>
            <consortium name="Mycorrhizal Genomics Consortium"/>
            <person name="Kohler A."/>
            <person name="Kuo A."/>
            <person name="Nagy L.G."/>
            <person name="Floudas D."/>
            <person name="Copeland A."/>
            <person name="Barry K.W."/>
            <person name="Cichocki N."/>
            <person name="Veneault-Fourrey C."/>
            <person name="LaButti K."/>
            <person name="Lindquist E.A."/>
            <person name="Lipzen A."/>
            <person name="Lundell T."/>
            <person name="Morin E."/>
            <person name="Murat C."/>
            <person name="Riley R."/>
            <person name="Ohm R."/>
            <person name="Sun H."/>
            <person name="Tunlid A."/>
            <person name="Henrissat B."/>
            <person name="Grigoriev I.V."/>
            <person name="Hibbett D.S."/>
            <person name="Martin F."/>
        </authorList>
    </citation>
    <scope>NUCLEOTIDE SEQUENCE [LARGE SCALE GENOMIC DNA]</scope>
    <source>
        <strain evidence="4">F 1598</strain>
    </source>
</reference>
<dbReference type="InterPro" id="IPR056542">
    <property type="entry name" value="Ig-like_POM152_1st"/>
</dbReference>
<dbReference type="PANTHER" id="PTHR28206">
    <property type="entry name" value="NUCLEOPORIN POM152"/>
    <property type="match status" value="1"/>
</dbReference>
<name>A0A0C3FJV2_PILCF</name>
<feature type="region of interest" description="Disordered" evidence="1">
    <location>
        <begin position="144"/>
        <end position="197"/>
    </location>
</feature>
<dbReference type="EMBL" id="KN833007">
    <property type="protein sequence ID" value="KIM79771.1"/>
    <property type="molecule type" value="Genomic_DNA"/>
</dbReference>
<dbReference type="PANTHER" id="PTHR28206:SF1">
    <property type="entry name" value="NUCLEOPORIN POM152"/>
    <property type="match status" value="1"/>
</dbReference>